<dbReference type="AlphaFoldDB" id="A0AAD7TKZ8"/>
<evidence type="ECO:0000313" key="2">
    <source>
        <dbReference type="Proteomes" id="UP001215151"/>
    </source>
</evidence>
<accession>A0AAD7TKZ8</accession>
<evidence type="ECO:0000313" key="1">
    <source>
        <dbReference type="EMBL" id="KAJ8462252.1"/>
    </source>
</evidence>
<name>A0AAD7TKZ8_9APHY</name>
<proteinExistence type="predicted"/>
<dbReference type="Proteomes" id="UP001215151">
    <property type="component" value="Unassembled WGS sequence"/>
</dbReference>
<dbReference type="EMBL" id="JAPEVG010000482">
    <property type="protein sequence ID" value="KAJ8462252.1"/>
    <property type="molecule type" value="Genomic_DNA"/>
</dbReference>
<keyword evidence="2" id="KW-1185">Reference proteome</keyword>
<reference evidence="1" key="1">
    <citation type="submission" date="2022-11" db="EMBL/GenBank/DDBJ databases">
        <title>Genome Sequence of Cubamyces cubensis.</title>
        <authorList>
            <person name="Buettner E."/>
        </authorList>
    </citation>
    <scope>NUCLEOTIDE SEQUENCE</scope>
    <source>
        <strain evidence="1">MPL-01</strain>
    </source>
</reference>
<organism evidence="1 2">
    <name type="scientific">Trametes cubensis</name>
    <dbReference type="NCBI Taxonomy" id="1111947"/>
    <lineage>
        <taxon>Eukaryota</taxon>
        <taxon>Fungi</taxon>
        <taxon>Dikarya</taxon>
        <taxon>Basidiomycota</taxon>
        <taxon>Agaricomycotina</taxon>
        <taxon>Agaricomycetes</taxon>
        <taxon>Polyporales</taxon>
        <taxon>Polyporaceae</taxon>
        <taxon>Trametes</taxon>
    </lineage>
</organism>
<protein>
    <submittedName>
        <fullName evidence="1">Uncharacterized protein</fullName>
    </submittedName>
</protein>
<gene>
    <name evidence="1" type="ORF">ONZ51_g11016</name>
</gene>
<comment type="caution">
    <text evidence="1">The sequence shown here is derived from an EMBL/GenBank/DDBJ whole genome shotgun (WGS) entry which is preliminary data.</text>
</comment>
<sequence length="107" mass="11183">MRISSLQVLLATTTFSSPYHGERSMQDSGRAVAKGLGLLRRAQAGSEDQLDGSRSGAALAVENVPRTDGAIGPAETIYNIKENEVVLTSTSATGDFVTVNYIGPGVI</sequence>